<reference evidence="1" key="1">
    <citation type="submission" date="2014-01" db="EMBL/GenBank/DDBJ databases">
        <authorList>
            <person name="Brown-Elliot B."/>
            <person name="Wallace R."/>
            <person name="Lenaerts A."/>
            <person name="Ordway D."/>
            <person name="DeGroote M.A."/>
            <person name="Parker T."/>
            <person name="Sizemore C."/>
            <person name="Tallon L.J."/>
            <person name="Sadzewicz L.K."/>
            <person name="Sengamalay N."/>
            <person name="Fraser C.M."/>
            <person name="Hine E."/>
            <person name="Shefchek K.A."/>
            <person name="Das S.P."/>
            <person name="Tettelin H."/>
        </authorList>
    </citation>
    <scope>NUCLEOTIDE SEQUENCE [LARGE SCALE GENOMIC DNA]</scope>
    <source>
        <strain evidence="1">4042</strain>
    </source>
</reference>
<comment type="caution">
    <text evidence="1">The sequence shown here is derived from an EMBL/GenBank/DDBJ whole genome shotgun (WGS) entry which is preliminary data.</text>
</comment>
<sequence length="78" mass="9092">MLRSVVGRDANDVDGVVSELVRTRVFERRGTDGWRFRHELFREVAAELARRRCAVTCTRARPTHWSVRRPVSNRIGGW</sequence>
<organism evidence="1">
    <name type="scientific">Mycobacterium xenopi 4042</name>
    <dbReference type="NCBI Taxonomy" id="1299334"/>
    <lineage>
        <taxon>Bacteria</taxon>
        <taxon>Bacillati</taxon>
        <taxon>Actinomycetota</taxon>
        <taxon>Actinomycetes</taxon>
        <taxon>Mycobacteriales</taxon>
        <taxon>Mycobacteriaceae</taxon>
        <taxon>Mycobacterium</taxon>
    </lineage>
</organism>
<dbReference type="GO" id="GO:0016301">
    <property type="term" value="F:kinase activity"/>
    <property type="evidence" value="ECO:0007669"/>
    <property type="project" value="UniProtKB-KW"/>
</dbReference>
<proteinExistence type="predicted"/>
<accession>X8DLK1</accession>
<evidence type="ECO:0000313" key="1">
    <source>
        <dbReference type="EMBL" id="EUA68598.1"/>
    </source>
</evidence>
<keyword evidence="1" id="KW-0808">Transferase</keyword>
<name>X8DLK1_MYCXE</name>
<dbReference type="EMBL" id="JAOB01000013">
    <property type="protein sequence ID" value="EUA68598.1"/>
    <property type="molecule type" value="Genomic_DNA"/>
</dbReference>
<protein>
    <submittedName>
        <fullName evidence="1">Kinase domain protein</fullName>
    </submittedName>
</protein>
<dbReference type="AlphaFoldDB" id="X8DLK1"/>
<dbReference type="PATRIC" id="fig|1299334.3.peg.1272"/>
<keyword evidence="1" id="KW-0418">Kinase</keyword>
<gene>
    <name evidence="1" type="ORF">I553_1786</name>
</gene>